<dbReference type="PROSITE" id="PS51125">
    <property type="entry name" value="NHL"/>
    <property type="match status" value="1"/>
</dbReference>
<dbReference type="Pfam" id="PF01436">
    <property type="entry name" value="NHL"/>
    <property type="match status" value="1"/>
</dbReference>
<accession>A0A821XRU8</accession>
<dbReference type="InterPro" id="IPR050952">
    <property type="entry name" value="TRIM-NHL_E3_ligases"/>
</dbReference>
<dbReference type="PANTHER" id="PTHR24104:SF25">
    <property type="entry name" value="PROTEIN LIN-41"/>
    <property type="match status" value="1"/>
</dbReference>
<proteinExistence type="predicted"/>
<comment type="caution">
    <text evidence="3">The sequence shown here is derived from an EMBL/GenBank/DDBJ whole genome shotgun (WGS) entry which is preliminary data.</text>
</comment>
<evidence type="ECO:0000313" key="4">
    <source>
        <dbReference type="Proteomes" id="UP000663838"/>
    </source>
</evidence>
<feature type="repeat" description="NHL" evidence="2">
    <location>
        <begin position="111"/>
        <end position="148"/>
    </location>
</feature>
<gene>
    <name evidence="3" type="ORF">TOA249_LOCUS33705</name>
</gene>
<keyword evidence="1" id="KW-0677">Repeat</keyword>
<organism evidence="3 4">
    <name type="scientific">Rotaria socialis</name>
    <dbReference type="NCBI Taxonomy" id="392032"/>
    <lineage>
        <taxon>Eukaryota</taxon>
        <taxon>Metazoa</taxon>
        <taxon>Spiralia</taxon>
        <taxon>Gnathifera</taxon>
        <taxon>Rotifera</taxon>
        <taxon>Eurotatoria</taxon>
        <taxon>Bdelloidea</taxon>
        <taxon>Philodinida</taxon>
        <taxon>Philodinidae</taxon>
        <taxon>Rotaria</taxon>
    </lineage>
</organism>
<dbReference type="PANTHER" id="PTHR24104">
    <property type="entry name" value="E3 UBIQUITIN-PROTEIN LIGASE NHLRC1-RELATED"/>
    <property type="match status" value="1"/>
</dbReference>
<dbReference type="Gene3D" id="2.120.10.30">
    <property type="entry name" value="TolB, C-terminal domain"/>
    <property type="match status" value="2"/>
</dbReference>
<protein>
    <submittedName>
        <fullName evidence="3">Uncharacterized protein</fullName>
    </submittedName>
</protein>
<dbReference type="InterPro" id="IPR011042">
    <property type="entry name" value="6-blade_b-propeller_TolB-like"/>
</dbReference>
<reference evidence="3" key="1">
    <citation type="submission" date="2021-02" db="EMBL/GenBank/DDBJ databases">
        <authorList>
            <person name="Nowell W R."/>
        </authorList>
    </citation>
    <scope>NUCLEOTIDE SEQUENCE</scope>
</reference>
<name>A0A821XRU8_9BILA</name>
<sequence>MDEQRYLYVSDDEIHEVRRYQFGEKNYTLVAGGHEQSDGLNQLNFPTYLFADRDHSVYVSDWNNHRVTKWVEVAKEGIVVSGGQGQGSALTQLSHPSGLFVDTLVVGGNGRGEEANQFNYLRGLSFDRQGNLYVVDYWNHRVQRFSME</sequence>
<dbReference type="Proteomes" id="UP000663838">
    <property type="component" value="Unassembled WGS sequence"/>
</dbReference>
<dbReference type="GO" id="GO:0008270">
    <property type="term" value="F:zinc ion binding"/>
    <property type="evidence" value="ECO:0007669"/>
    <property type="project" value="UniProtKB-KW"/>
</dbReference>
<evidence type="ECO:0000256" key="2">
    <source>
        <dbReference type="PROSITE-ProRule" id="PRU00504"/>
    </source>
</evidence>
<evidence type="ECO:0000256" key="1">
    <source>
        <dbReference type="ARBA" id="ARBA00022737"/>
    </source>
</evidence>
<dbReference type="SUPFAM" id="SSF63829">
    <property type="entry name" value="Calcium-dependent phosphotriesterase"/>
    <property type="match status" value="1"/>
</dbReference>
<evidence type="ECO:0000313" key="3">
    <source>
        <dbReference type="EMBL" id="CAF4947504.1"/>
    </source>
</evidence>
<dbReference type="InterPro" id="IPR001258">
    <property type="entry name" value="NHL_repeat"/>
</dbReference>
<dbReference type="EMBL" id="CAJOBS010012101">
    <property type="protein sequence ID" value="CAF4947504.1"/>
    <property type="molecule type" value="Genomic_DNA"/>
</dbReference>
<dbReference type="AlphaFoldDB" id="A0A821XRU8"/>